<feature type="region of interest" description="Disordered" evidence="1">
    <location>
        <begin position="318"/>
        <end position="344"/>
    </location>
</feature>
<dbReference type="Gene3D" id="1.10.340.30">
    <property type="entry name" value="Hypothetical protein, domain 2"/>
    <property type="match status" value="1"/>
</dbReference>
<dbReference type="EMBL" id="JALJOV010001245">
    <property type="protein sequence ID" value="KAK9851355.1"/>
    <property type="molecule type" value="Genomic_DNA"/>
</dbReference>
<feature type="compositionally biased region" description="Polar residues" evidence="1">
    <location>
        <begin position="318"/>
        <end position="327"/>
    </location>
</feature>
<dbReference type="PANTHER" id="PTHR10242:SF4">
    <property type="entry name" value="OS07G0657600 PROTEIN"/>
    <property type="match status" value="1"/>
</dbReference>
<name>A0AAW1SP84_9CHLO</name>
<dbReference type="InterPro" id="IPR052054">
    <property type="entry name" value="Oxidative_DNA_repair_enzyme"/>
</dbReference>
<sequence length="397" mass="43559">MSTKIIAVPPGFDLTQAVCSYGFFILSPNKWLLKGPGGKAVFERPLHVSRSQYATVKVTQHDSAAIKISADHALTSTSWTAVTHQVARMLRLSAKDCEDIAGFQALSQTAAQQNFGRLFRSPDVWEDMVKSILLCNCGWGRTVAMNAALVKHVGKGAFPTASQTAEYGAEQLQADCGLGYRARTLCKLAQQVAAGDIQLEAFEAGSSSATSWEEVEPEIRKAAGMGPFTAANVLQLMGYYGHVPCDSETMRHLKKHHGVTSCPPGQLQQRVQQVYAKYAPFQFLAYWHELWRDYEAQFGSFASMDPRDYVLLTGHNMRQQGHTQSQPEKPRKRRKTQPTAAAAAAAPAAGMDCVQLGGLRNKANSCMRAASQVAMKAELQKQEQILSGRFGCENRIR</sequence>
<evidence type="ECO:0000313" key="2">
    <source>
        <dbReference type="EMBL" id="KAK9851355.1"/>
    </source>
</evidence>
<keyword evidence="3" id="KW-1185">Reference proteome</keyword>
<dbReference type="SUPFAM" id="SSF48150">
    <property type="entry name" value="DNA-glycosylase"/>
    <property type="match status" value="1"/>
</dbReference>
<proteinExistence type="predicted"/>
<organism evidence="2 3">
    <name type="scientific">Apatococcus fuscideae</name>
    <dbReference type="NCBI Taxonomy" id="2026836"/>
    <lineage>
        <taxon>Eukaryota</taxon>
        <taxon>Viridiplantae</taxon>
        <taxon>Chlorophyta</taxon>
        <taxon>core chlorophytes</taxon>
        <taxon>Trebouxiophyceae</taxon>
        <taxon>Chlorellales</taxon>
        <taxon>Chlorellaceae</taxon>
        <taxon>Apatococcus</taxon>
    </lineage>
</organism>
<dbReference type="GO" id="GO:0034039">
    <property type="term" value="F:8-oxo-7,8-dihydroguanine DNA N-glycosylase activity"/>
    <property type="evidence" value="ECO:0007669"/>
    <property type="project" value="TreeGrafter"/>
</dbReference>
<accession>A0AAW1SP84</accession>
<reference evidence="2 3" key="1">
    <citation type="journal article" date="2024" name="Nat. Commun.">
        <title>Phylogenomics reveals the evolutionary origins of lichenization in chlorophyte algae.</title>
        <authorList>
            <person name="Puginier C."/>
            <person name="Libourel C."/>
            <person name="Otte J."/>
            <person name="Skaloud P."/>
            <person name="Haon M."/>
            <person name="Grisel S."/>
            <person name="Petersen M."/>
            <person name="Berrin J.G."/>
            <person name="Delaux P.M."/>
            <person name="Dal Grande F."/>
            <person name="Keller J."/>
        </authorList>
    </citation>
    <scope>NUCLEOTIDE SEQUENCE [LARGE SCALE GENOMIC DNA]</scope>
    <source>
        <strain evidence="2 3">SAG 2523</strain>
    </source>
</reference>
<evidence type="ECO:0008006" key="4">
    <source>
        <dbReference type="Google" id="ProtNLM"/>
    </source>
</evidence>
<dbReference type="GO" id="GO:0005634">
    <property type="term" value="C:nucleus"/>
    <property type="evidence" value="ECO:0007669"/>
    <property type="project" value="TreeGrafter"/>
</dbReference>
<evidence type="ECO:0000313" key="3">
    <source>
        <dbReference type="Proteomes" id="UP001485043"/>
    </source>
</evidence>
<comment type="caution">
    <text evidence="2">The sequence shown here is derived from an EMBL/GenBank/DDBJ whole genome shotgun (WGS) entry which is preliminary data.</text>
</comment>
<evidence type="ECO:0000256" key="1">
    <source>
        <dbReference type="SAM" id="MobiDB-lite"/>
    </source>
</evidence>
<dbReference type="AlphaFoldDB" id="A0AAW1SP84"/>
<gene>
    <name evidence="2" type="ORF">WJX84_010076</name>
</gene>
<dbReference type="PANTHER" id="PTHR10242">
    <property type="entry name" value="8-OXOGUANINE DNA GLYCOSYLASE"/>
    <property type="match status" value="1"/>
</dbReference>
<dbReference type="Proteomes" id="UP001485043">
    <property type="component" value="Unassembled WGS sequence"/>
</dbReference>
<protein>
    <recommendedName>
        <fullName evidence="4">HhH-GPD domain-containing protein</fullName>
    </recommendedName>
</protein>
<dbReference type="GO" id="GO:0006285">
    <property type="term" value="P:base-excision repair, AP site formation"/>
    <property type="evidence" value="ECO:0007669"/>
    <property type="project" value="TreeGrafter"/>
</dbReference>
<dbReference type="InterPro" id="IPR011257">
    <property type="entry name" value="DNA_glycosylase"/>
</dbReference>